<feature type="domain" description="EF-hand" evidence="6">
    <location>
        <begin position="521"/>
        <end position="556"/>
    </location>
</feature>
<keyword evidence="2 3" id="KW-0175">Coiled coil</keyword>
<dbReference type="PANTHER" id="PTHR32347:SF23">
    <property type="entry name" value="BLL5650 PROTEIN"/>
    <property type="match status" value="1"/>
</dbReference>
<dbReference type="Gene3D" id="2.40.30.170">
    <property type="match status" value="1"/>
</dbReference>
<dbReference type="GO" id="GO:0005509">
    <property type="term" value="F:calcium ion binding"/>
    <property type="evidence" value="ECO:0007669"/>
    <property type="project" value="InterPro"/>
</dbReference>
<dbReference type="Pfam" id="PF13202">
    <property type="entry name" value="EF-hand_5"/>
    <property type="match status" value="2"/>
</dbReference>
<dbReference type="Proteomes" id="UP000320672">
    <property type="component" value="Chromosome"/>
</dbReference>
<evidence type="ECO:0000313" key="7">
    <source>
        <dbReference type="EMBL" id="QDS91633.1"/>
    </source>
</evidence>
<evidence type="ECO:0000256" key="3">
    <source>
        <dbReference type="SAM" id="Coils"/>
    </source>
</evidence>
<evidence type="ECO:0000256" key="4">
    <source>
        <dbReference type="SAM" id="MobiDB-lite"/>
    </source>
</evidence>
<dbReference type="InterPro" id="IPR011992">
    <property type="entry name" value="EF-hand-dom_pair"/>
</dbReference>
<proteinExistence type="predicted"/>
<protein>
    <submittedName>
        <fullName evidence="7">Macrolide export protein MacA</fullName>
    </submittedName>
</protein>
<dbReference type="PANTHER" id="PTHR32347">
    <property type="entry name" value="EFFLUX SYSTEM COMPONENT YKNX-RELATED"/>
    <property type="match status" value="1"/>
</dbReference>
<dbReference type="SUPFAM" id="SSF47473">
    <property type="entry name" value="EF-hand"/>
    <property type="match status" value="1"/>
</dbReference>
<dbReference type="InterPro" id="IPR058636">
    <property type="entry name" value="Beta-barrel_YknX"/>
</dbReference>
<feature type="domain" description="EF-hand" evidence="6">
    <location>
        <begin position="557"/>
        <end position="583"/>
    </location>
</feature>
<dbReference type="PROSITE" id="PS50222">
    <property type="entry name" value="EF_HAND_2"/>
    <property type="match status" value="2"/>
</dbReference>
<evidence type="ECO:0000256" key="1">
    <source>
        <dbReference type="ARBA" id="ARBA00004196"/>
    </source>
</evidence>
<keyword evidence="5" id="KW-0472">Membrane</keyword>
<feature type="compositionally biased region" description="Low complexity" evidence="4">
    <location>
        <begin position="505"/>
        <end position="524"/>
    </location>
</feature>
<keyword evidence="5" id="KW-0812">Transmembrane</keyword>
<dbReference type="Gene3D" id="1.10.238.10">
    <property type="entry name" value="EF-hand"/>
    <property type="match status" value="1"/>
</dbReference>
<accession>A0A517M9R7</accession>
<keyword evidence="8" id="KW-1185">Reference proteome</keyword>
<evidence type="ECO:0000256" key="2">
    <source>
        <dbReference type="ARBA" id="ARBA00023054"/>
    </source>
</evidence>
<dbReference type="InterPro" id="IPR058627">
    <property type="entry name" value="MdtA-like_C"/>
</dbReference>
<feature type="region of interest" description="Disordered" evidence="4">
    <location>
        <begin position="496"/>
        <end position="525"/>
    </location>
</feature>
<keyword evidence="5" id="KW-1133">Transmembrane helix</keyword>
<dbReference type="AlphaFoldDB" id="A0A517M9R7"/>
<dbReference type="GO" id="GO:0030313">
    <property type="term" value="C:cell envelope"/>
    <property type="evidence" value="ECO:0007669"/>
    <property type="project" value="UniProtKB-SubCell"/>
</dbReference>
<name>A0A517M9R7_9BACT</name>
<comment type="subcellular location">
    <subcellularLocation>
        <location evidence="1">Cell envelope</location>
    </subcellularLocation>
</comment>
<dbReference type="Gene3D" id="2.40.420.20">
    <property type="match status" value="1"/>
</dbReference>
<organism evidence="7 8">
    <name type="scientific">Roseimaritima multifibrata</name>
    <dbReference type="NCBI Taxonomy" id="1930274"/>
    <lineage>
        <taxon>Bacteria</taxon>
        <taxon>Pseudomonadati</taxon>
        <taxon>Planctomycetota</taxon>
        <taxon>Planctomycetia</taxon>
        <taxon>Pirellulales</taxon>
        <taxon>Pirellulaceae</taxon>
        <taxon>Roseimaritima</taxon>
    </lineage>
</organism>
<dbReference type="PROSITE" id="PS00018">
    <property type="entry name" value="EF_HAND_1"/>
    <property type="match status" value="2"/>
</dbReference>
<evidence type="ECO:0000259" key="6">
    <source>
        <dbReference type="PROSITE" id="PS50222"/>
    </source>
</evidence>
<dbReference type="InterPro" id="IPR050465">
    <property type="entry name" value="UPF0194_transport"/>
</dbReference>
<feature type="transmembrane region" description="Helical" evidence="5">
    <location>
        <begin position="21"/>
        <end position="47"/>
    </location>
</feature>
<gene>
    <name evidence="7" type="primary">macA_1</name>
    <name evidence="7" type="ORF">FF011L_03640</name>
</gene>
<feature type="compositionally biased region" description="Gly residues" evidence="4">
    <location>
        <begin position="589"/>
        <end position="608"/>
    </location>
</feature>
<dbReference type="InterPro" id="IPR018247">
    <property type="entry name" value="EF_Hand_1_Ca_BS"/>
</dbReference>
<dbReference type="Pfam" id="PF25967">
    <property type="entry name" value="RND-MFP_C"/>
    <property type="match status" value="1"/>
</dbReference>
<dbReference type="InterPro" id="IPR002048">
    <property type="entry name" value="EF_hand_dom"/>
</dbReference>
<dbReference type="RefSeq" id="WP_246109665.1">
    <property type="nucleotide sequence ID" value="NZ_CP036262.1"/>
</dbReference>
<evidence type="ECO:0000256" key="5">
    <source>
        <dbReference type="SAM" id="Phobius"/>
    </source>
</evidence>
<evidence type="ECO:0000313" key="8">
    <source>
        <dbReference type="Proteomes" id="UP000320672"/>
    </source>
</evidence>
<dbReference type="EMBL" id="CP036262">
    <property type="protein sequence ID" value="QDS91633.1"/>
    <property type="molecule type" value="Genomic_DNA"/>
</dbReference>
<dbReference type="Pfam" id="PF25990">
    <property type="entry name" value="Beta-barrel_YknX"/>
    <property type="match status" value="1"/>
</dbReference>
<sequence length="608" mass="65076">MAAKPHVPRARSIQRNPSLQRTGGILGGVIILLVVIAAVGGGVYYYYQNGNSEDQNRNLITHTAFRGSFDHIVLEQGEIESSRNTELICNVKSRTGGSGIAILWVADEGTPVKKGDKLVELDSSQLEQELKQQRIVVGNADANVATGEAAVKQAMIARQEYLEGVFMTDEKAIESEIAIAQQELRKAQLALDSSERLVAKGLVKSLQLEADQYAVANARNQLEANQGRLKVLQNLTRQKMLVQFDSDIAAARAGLEAYRGTQEEETEKLEEIREQITACVMYAPTDGVVVHANKYSSRGGNAEVVIEPGAIIRERQAIIRLPDPSEMQVSAKINESRVTLLEEGMPARIRVDAIPGLQLQGRVTKVNRYAEPGSWMSSSIKEYGTTIKIIDPPPSIRTGMTAEVQIFVQQLDDALQIPIQGVYEYRGNTLALMRGSNGELETRNVTVVATNDKMATISDGITEGEDVVLNLRDHLDLVNLPEVAAIDNSDMAALRQAPGAKTADADGPSNAGPPSGGPPSSAADIVNRTFESNDTDGDGILSKEEIAAMDGNRRDRIAEADTDGDGAITRAEMTVAAGKMMAAMRARQSGGGGPGGGPPGGGRGRGGS</sequence>
<reference evidence="7 8" key="1">
    <citation type="submission" date="2019-02" db="EMBL/GenBank/DDBJ databases">
        <title>Deep-cultivation of Planctomycetes and their phenomic and genomic characterization uncovers novel biology.</title>
        <authorList>
            <person name="Wiegand S."/>
            <person name="Jogler M."/>
            <person name="Boedeker C."/>
            <person name="Pinto D."/>
            <person name="Vollmers J."/>
            <person name="Rivas-Marin E."/>
            <person name="Kohn T."/>
            <person name="Peeters S.H."/>
            <person name="Heuer A."/>
            <person name="Rast P."/>
            <person name="Oberbeckmann S."/>
            <person name="Bunk B."/>
            <person name="Jeske O."/>
            <person name="Meyerdierks A."/>
            <person name="Storesund J.E."/>
            <person name="Kallscheuer N."/>
            <person name="Luecker S."/>
            <person name="Lage O.M."/>
            <person name="Pohl T."/>
            <person name="Merkel B.J."/>
            <person name="Hornburger P."/>
            <person name="Mueller R.-W."/>
            <person name="Bruemmer F."/>
            <person name="Labrenz M."/>
            <person name="Spormann A.M."/>
            <person name="Op den Camp H."/>
            <person name="Overmann J."/>
            <person name="Amann R."/>
            <person name="Jetten M.S.M."/>
            <person name="Mascher T."/>
            <person name="Medema M.H."/>
            <person name="Devos D.P."/>
            <person name="Kaster A.-K."/>
            <person name="Ovreas L."/>
            <person name="Rohde M."/>
            <person name="Galperin M.Y."/>
            <person name="Jogler C."/>
        </authorList>
    </citation>
    <scope>NUCLEOTIDE SEQUENCE [LARGE SCALE GENOMIC DNA]</scope>
    <source>
        <strain evidence="7 8">FF011L</strain>
    </source>
</reference>
<dbReference type="KEGG" id="rml:FF011L_03640"/>
<feature type="coiled-coil region" evidence="3">
    <location>
        <begin position="170"/>
        <end position="275"/>
    </location>
</feature>
<feature type="region of interest" description="Disordered" evidence="4">
    <location>
        <begin position="583"/>
        <end position="608"/>
    </location>
</feature>